<evidence type="ECO:0000256" key="1">
    <source>
        <dbReference type="SAM" id="Phobius"/>
    </source>
</evidence>
<keyword evidence="1" id="KW-0472">Membrane</keyword>
<dbReference type="OrthoDB" id="1122768at2"/>
<feature type="transmembrane region" description="Helical" evidence="1">
    <location>
        <begin position="143"/>
        <end position="167"/>
    </location>
</feature>
<dbReference type="Proteomes" id="UP000023541">
    <property type="component" value="Unassembled WGS sequence"/>
</dbReference>
<dbReference type="AlphaFoldDB" id="A0A023BVM2"/>
<feature type="transmembrane region" description="Helical" evidence="1">
    <location>
        <begin position="12"/>
        <end position="32"/>
    </location>
</feature>
<keyword evidence="1" id="KW-1133">Transmembrane helix</keyword>
<sequence length="175" mass="19528">MEETTISIKKHILKYGITLGILFVVYGVILYLTDNTTSKNQIFAVIRATILIGIIIYGIKVYKSANNGFLKLNEALKIGIGIALVGGIITIVWNSLLMNVIEPNMTDQIFDAQRKAMYEKDPNISQEQIKQSRALVEKINSPYIMSIIGIAWNLFSGFIISLIGGAIMQKNRDVF</sequence>
<dbReference type="EMBL" id="AQRA01000004">
    <property type="protein sequence ID" value="EZH74026.1"/>
    <property type="molecule type" value="Genomic_DNA"/>
</dbReference>
<comment type="caution">
    <text evidence="2">The sequence shown here is derived from an EMBL/GenBank/DDBJ whole genome shotgun (WGS) entry which is preliminary data.</text>
</comment>
<dbReference type="RefSeq" id="WP_034241541.1">
    <property type="nucleotide sequence ID" value="NZ_AQRA01000004.1"/>
</dbReference>
<evidence type="ECO:0000313" key="3">
    <source>
        <dbReference type="Proteomes" id="UP000023541"/>
    </source>
</evidence>
<name>A0A023BVM2_9FLAO</name>
<organism evidence="2 3">
    <name type="scientific">Aquimarina atlantica</name>
    <dbReference type="NCBI Taxonomy" id="1317122"/>
    <lineage>
        <taxon>Bacteria</taxon>
        <taxon>Pseudomonadati</taxon>
        <taxon>Bacteroidota</taxon>
        <taxon>Flavobacteriia</taxon>
        <taxon>Flavobacteriales</taxon>
        <taxon>Flavobacteriaceae</taxon>
        <taxon>Aquimarina</taxon>
    </lineage>
</organism>
<dbReference type="InterPro" id="IPR025250">
    <property type="entry name" value="DUF4199"/>
</dbReference>
<gene>
    <name evidence="2" type="ORF">ATO12_14210</name>
</gene>
<keyword evidence="1" id="KW-0812">Transmembrane</keyword>
<feature type="transmembrane region" description="Helical" evidence="1">
    <location>
        <begin position="44"/>
        <end position="63"/>
    </location>
</feature>
<keyword evidence="3" id="KW-1185">Reference proteome</keyword>
<accession>A0A023BVM2</accession>
<dbReference type="Pfam" id="PF13858">
    <property type="entry name" value="DUF4199"/>
    <property type="match status" value="1"/>
</dbReference>
<dbReference type="STRING" id="1317122.ATO12_14210"/>
<evidence type="ECO:0008006" key="4">
    <source>
        <dbReference type="Google" id="ProtNLM"/>
    </source>
</evidence>
<evidence type="ECO:0000313" key="2">
    <source>
        <dbReference type="EMBL" id="EZH74026.1"/>
    </source>
</evidence>
<feature type="transmembrane region" description="Helical" evidence="1">
    <location>
        <begin position="75"/>
        <end position="96"/>
    </location>
</feature>
<dbReference type="eggNOG" id="ENOG5031WK9">
    <property type="taxonomic scope" value="Bacteria"/>
</dbReference>
<proteinExistence type="predicted"/>
<protein>
    <recommendedName>
        <fullName evidence="4">DUF4199 domain-containing protein</fullName>
    </recommendedName>
</protein>
<reference evidence="2 3" key="1">
    <citation type="submission" date="2014-04" db="EMBL/GenBank/DDBJ databases">
        <title>Aquimarina sp. 22II-S11-z7 Genome Sequencing.</title>
        <authorList>
            <person name="Lai Q."/>
        </authorList>
    </citation>
    <scope>NUCLEOTIDE SEQUENCE [LARGE SCALE GENOMIC DNA]</scope>
    <source>
        <strain evidence="2 3">22II-S11-z7</strain>
    </source>
</reference>